<gene>
    <name evidence="1" type="ORF">G2W53_038215</name>
</gene>
<comment type="caution">
    <text evidence="1">The sequence shown here is derived from an EMBL/GenBank/DDBJ whole genome shotgun (WGS) entry which is preliminary data.</text>
</comment>
<reference evidence="1" key="1">
    <citation type="submission" date="2020-09" db="EMBL/GenBank/DDBJ databases">
        <title>Genome-Enabled Discovery of Anthraquinone Biosynthesis in Senna tora.</title>
        <authorList>
            <person name="Kang S.-H."/>
            <person name="Pandey R.P."/>
            <person name="Lee C.-M."/>
            <person name="Sim J.-S."/>
            <person name="Jeong J.-T."/>
            <person name="Choi B.-S."/>
            <person name="Jung M."/>
            <person name="Ginzburg D."/>
            <person name="Zhao K."/>
            <person name="Won S.Y."/>
            <person name="Oh T.-J."/>
            <person name="Yu Y."/>
            <person name="Kim N.-H."/>
            <person name="Lee O.R."/>
            <person name="Lee T.-H."/>
            <person name="Bashyal P."/>
            <person name="Kim T.-S."/>
            <person name="Lee W.-H."/>
            <person name="Kawkins C."/>
            <person name="Kim C.-K."/>
            <person name="Kim J.S."/>
            <person name="Ahn B.O."/>
            <person name="Rhee S.Y."/>
            <person name="Sohng J.K."/>
        </authorList>
    </citation>
    <scope>NUCLEOTIDE SEQUENCE</scope>
    <source>
        <tissue evidence="1">Leaf</tissue>
    </source>
</reference>
<dbReference type="EMBL" id="JAAIUW010000012">
    <property type="protein sequence ID" value="KAF7806054.1"/>
    <property type="molecule type" value="Genomic_DNA"/>
</dbReference>
<organism evidence="1 2">
    <name type="scientific">Senna tora</name>
    <dbReference type="NCBI Taxonomy" id="362788"/>
    <lineage>
        <taxon>Eukaryota</taxon>
        <taxon>Viridiplantae</taxon>
        <taxon>Streptophyta</taxon>
        <taxon>Embryophyta</taxon>
        <taxon>Tracheophyta</taxon>
        <taxon>Spermatophyta</taxon>
        <taxon>Magnoliopsida</taxon>
        <taxon>eudicotyledons</taxon>
        <taxon>Gunneridae</taxon>
        <taxon>Pentapetalae</taxon>
        <taxon>rosids</taxon>
        <taxon>fabids</taxon>
        <taxon>Fabales</taxon>
        <taxon>Fabaceae</taxon>
        <taxon>Caesalpinioideae</taxon>
        <taxon>Cassia clade</taxon>
        <taxon>Senna</taxon>
    </lineage>
</organism>
<dbReference type="Proteomes" id="UP000634136">
    <property type="component" value="Unassembled WGS sequence"/>
</dbReference>
<accession>A0A834SYY7</accession>
<sequence>MKDALRSTAYLLLESSGRSEWCSGNPEAINSTPPQMANT</sequence>
<dbReference type="AlphaFoldDB" id="A0A834SYY7"/>
<protein>
    <submittedName>
        <fullName evidence="1">Uncharacterized protein</fullName>
    </submittedName>
</protein>
<proteinExistence type="predicted"/>
<name>A0A834SYY7_9FABA</name>
<evidence type="ECO:0000313" key="2">
    <source>
        <dbReference type="Proteomes" id="UP000634136"/>
    </source>
</evidence>
<evidence type="ECO:0000313" key="1">
    <source>
        <dbReference type="EMBL" id="KAF7806054.1"/>
    </source>
</evidence>
<keyword evidence="2" id="KW-1185">Reference proteome</keyword>